<accession>A0ABQ6GX29</accession>
<evidence type="ECO:0008006" key="4">
    <source>
        <dbReference type="Google" id="ProtNLM"/>
    </source>
</evidence>
<keyword evidence="1" id="KW-0472">Membrane</keyword>
<feature type="transmembrane region" description="Helical" evidence="1">
    <location>
        <begin position="82"/>
        <end position="103"/>
    </location>
</feature>
<evidence type="ECO:0000256" key="1">
    <source>
        <dbReference type="SAM" id="Phobius"/>
    </source>
</evidence>
<reference evidence="2 3" key="1">
    <citation type="submission" date="2023-03" db="EMBL/GenBank/DDBJ databases">
        <title>Draft genome sequence of Thalassotalea insulae KCTC 62186T.</title>
        <authorList>
            <person name="Sawabe T."/>
        </authorList>
    </citation>
    <scope>NUCLEOTIDE SEQUENCE [LARGE SCALE GENOMIC DNA]</scope>
    <source>
        <strain evidence="2 3">KCTC 62186</strain>
    </source>
</reference>
<gene>
    <name evidence="2" type="ORF">tinsulaeT_25410</name>
</gene>
<keyword evidence="1" id="KW-1133">Transmembrane helix</keyword>
<organism evidence="2 3">
    <name type="scientific">Thalassotalea insulae</name>
    <dbReference type="NCBI Taxonomy" id="2056778"/>
    <lineage>
        <taxon>Bacteria</taxon>
        <taxon>Pseudomonadati</taxon>
        <taxon>Pseudomonadota</taxon>
        <taxon>Gammaproteobacteria</taxon>
        <taxon>Alteromonadales</taxon>
        <taxon>Colwelliaceae</taxon>
        <taxon>Thalassotalea</taxon>
    </lineage>
</organism>
<dbReference type="Proteomes" id="UP001157186">
    <property type="component" value="Unassembled WGS sequence"/>
</dbReference>
<name>A0ABQ6GX29_9GAMM</name>
<comment type="caution">
    <text evidence="2">The sequence shown here is derived from an EMBL/GenBank/DDBJ whole genome shotgun (WGS) entry which is preliminary data.</text>
</comment>
<dbReference type="EMBL" id="BSST01000001">
    <property type="protein sequence ID" value="GLX79201.1"/>
    <property type="molecule type" value="Genomic_DNA"/>
</dbReference>
<evidence type="ECO:0000313" key="2">
    <source>
        <dbReference type="EMBL" id="GLX79201.1"/>
    </source>
</evidence>
<evidence type="ECO:0000313" key="3">
    <source>
        <dbReference type="Proteomes" id="UP001157186"/>
    </source>
</evidence>
<keyword evidence="1" id="KW-0812">Transmembrane</keyword>
<protein>
    <recommendedName>
        <fullName evidence="4">Zinc-finger domain-containing protein</fullName>
    </recommendedName>
</protein>
<sequence length="204" mass="23290">MHANMSELLAAREGELGLASAHIAHCAVCKAELAKLEGIAEQLRQLPNDVQSQTGWDDIVKAHKQYTSEYKNRESAPLIRSIYALAASIMIVGFSAILSFTPLNESSKDDLISGLQAESRALEYTLAHYQPSEQHLTAAQQFKLEQMQWQLMMLDRRLVETQLQQNLVQQKSLWQSRVEHLYDMHAVYSSEPVFRQNHERRDVL</sequence>
<keyword evidence="3" id="KW-1185">Reference proteome</keyword>
<proteinExistence type="predicted"/>